<feature type="region of interest" description="Disordered" evidence="1">
    <location>
        <begin position="22"/>
        <end position="47"/>
    </location>
</feature>
<organism evidence="3 4">
    <name type="scientific">Nocardia panacis</name>
    <dbReference type="NCBI Taxonomy" id="2340916"/>
    <lineage>
        <taxon>Bacteria</taxon>
        <taxon>Bacillati</taxon>
        <taxon>Actinomycetota</taxon>
        <taxon>Actinomycetes</taxon>
        <taxon>Mycobacteriales</taxon>
        <taxon>Nocardiaceae</taxon>
        <taxon>Nocardia</taxon>
    </lineage>
</organism>
<protein>
    <recommendedName>
        <fullName evidence="5">Lipoprotein LppI</fullName>
    </recommendedName>
</protein>
<keyword evidence="2" id="KW-0732">Signal</keyword>
<feature type="signal peptide" evidence="2">
    <location>
        <begin position="1"/>
        <end position="19"/>
    </location>
</feature>
<evidence type="ECO:0000313" key="4">
    <source>
        <dbReference type="Proteomes" id="UP000266677"/>
    </source>
</evidence>
<feature type="chain" id="PRO_5039004859" description="Lipoprotein LppI" evidence="2">
    <location>
        <begin position="20"/>
        <end position="223"/>
    </location>
</feature>
<reference evidence="3 4" key="1">
    <citation type="submission" date="2018-09" db="EMBL/GenBank/DDBJ databases">
        <title>YIM PH21274 draft genome.</title>
        <authorList>
            <person name="Miao C."/>
        </authorList>
    </citation>
    <scope>NUCLEOTIDE SEQUENCE [LARGE SCALE GENOMIC DNA]</scope>
    <source>
        <strain evidence="3 4">YIM PH 21724</strain>
    </source>
</reference>
<name>A0A3A4KIV9_9NOCA</name>
<dbReference type="RefSeq" id="WP_120036815.1">
    <property type="nucleotide sequence ID" value="NZ_QZFU01000006.1"/>
</dbReference>
<feature type="compositionally biased region" description="Low complexity" evidence="1">
    <location>
        <begin position="24"/>
        <end position="47"/>
    </location>
</feature>
<proteinExistence type="predicted"/>
<dbReference type="PROSITE" id="PS51257">
    <property type="entry name" value="PROKAR_LIPOPROTEIN"/>
    <property type="match status" value="1"/>
</dbReference>
<evidence type="ECO:0000256" key="2">
    <source>
        <dbReference type="SAM" id="SignalP"/>
    </source>
</evidence>
<dbReference type="OrthoDB" id="4539803at2"/>
<accession>A0A3A4KIV9</accession>
<evidence type="ECO:0000256" key="1">
    <source>
        <dbReference type="SAM" id="MobiDB-lite"/>
    </source>
</evidence>
<comment type="caution">
    <text evidence="3">The sequence shown here is derived from an EMBL/GenBank/DDBJ whole genome shotgun (WGS) entry which is preliminary data.</text>
</comment>
<dbReference type="EMBL" id="QZFU01000006">
    <property type="protein sequence ID" value="RJO79800.1"/>
    <property type="molecule type" value="Genomic_DNA"/>
</dbReference>
<keyword evidence="4" id="KW-1185">Reference proteome</keyword>
<dbReference type="Proteomes" id="UP000266677">
    <property type="component" value="Unassembled WGS sequence"/>
</dbReference>
<sequence length="223" mass="22886">MRIAALAAILLLATGCAASKDQTPPQAVNAAPAAPETVSAAPSKAGPPASGASMKTFIGWVEAGSSVATAKYGIAIREEDGTSTQLRNGDLSFVSPTGKIKCLTNFQDGQSGLICRVDLKDPPPRPDGGIGNWVGGWVDFGGSDLNVGSFHGDPGAFLRGSGPELPYGSRITVHDFSCRMDTTGMYCLAPDGNAGVKMSDAGIVAFGCLSERTDRLTGRAYAC</sequence>
<evidence type="ECO:0000313" key="3">
    <source>
        <dbReference type="EMBL" id="RJO79800.1"/>
    </source>
</evidence>
<gene>
    <name evidence="3" type="ORF">D5S18_00505</name>
</gene>
<dbReference type="AlphaFoldDB" id="A0A3A4KIV9"/>
<evidence type="ECO:0008006" key="5">
    <source>
        <dbReference type="Google" id="ProtNLM"/>
    </source>
</evidence>